<dbReference type="HOGENOM" id="CLU_053360_3_2_1"/>
<evidence type="ECO:0000313" key="4">
    <source>
        <dbReference type="Proteomes" id="UP000053257"/>
    </source>
</evidence>
<feature type="transmembrane region" description="Helical" evidence="1">
    <location>
        <begin position="33"/>
        <end position="51"/>
    </location>
</feature>
<evidence type="ECO:0000313" key="3">
    <source>
        <dbReference type="EMBL" id="KIP06042.1"/>
    </source>
</evidence>
<keyword evidence="1" id="KW-0812">Transmembrane</keyword>
<protein>
    <recommendedName>
        <fullName evidence="2">DUF6533 domain-containing protein</fullName>
    </recommendedName>
</protein>
<gene>
    <name evidence="3" type="ORF">PHLGIDRAFT_73255</name>
</gene>
<dbReference type="InterPro" id="IPR045340">
    <property type="entry name" value="DUF6533"/>
</dbReference>
<keyword evidence="4" id="KW-1185">Reference proteome</keyword>
<name>A0A0C3S687_PHLG1</name>
<dbReference type="EMBL" id="KN840527">
    <property type="protein sequence ID" value="KIP06042.1"/>
    <property type="molecule type" value="Genomic_DNA"/>
</dbReference>
<proteinExistence type="predicted"/>
<feature type="transmembrane region" description="Helical" evidence="1">
    <location>
        <begin position="109"/>
        <end position="131"/>
    </location>
</feature>
<reference evidence="3 4" key="1">
    <citation type="journal article" date="2014" name="PLoS Genet.">
        <title>Analysis of the Phlebiopsis gigantea genome, transcriptome and secretome provides insight into its pioneer colonization strategies of wood.</title>
        <authorList>
            <person name="Hori C."/>
            <person name="Ishida T."/>
            <person name="Igarashi K."/>
            <person name="Samejima M."/>
            <person name="Suzuki H."/>
            <person name="Master E."/>
            <person name="Ferreira P."/>
            <person name="Ruiz-Duenas F.J."/>
            <person name="Held B."/>
            <person name="Canessa P."/>
            <person name="Larrondo L.F."/>
            <person name="Schmoll M."/>
            <person name="Druzhinina I.S."/>
            <person name="Kubicek C.P."/>
            <person name="Gaskell J.A."/>
            <person name="Kersten P."/>
            <person name="St John F."/>
            <person name="Glasner J."/>
            <person name="Sabat G."/>
            <person name="Splinter BonDurant S."/>
            <person name="Syed K."/>
            <person name="Yadav J."/>
            <person name="Mgbeahuruike A.C."/>
            <person name="Kovalchuk A."/>
            <person name="Asiegbu F.O."/>
            <person name="Lackner G."/>
            <person name="Hoffmeister D."/>
            <person name="Rencoret J."/>
            <person name="Gutierrez A."/>
            <person name="Sun H."/>
            <person name="Lindquist E."/>
            <person name="Barry K."/>
            <person name="Riley R."/>
            <person name="Grigoriev I.V."/>
            <person name="Henrissat B."/>
            <person name="Kues U."/>
            <person name="Berka R.M."/>
            <person name="Martinez A.T."/>
            <person name="Covert S.F."/>
            <person name="Blanchette R.A."/>
            <person name="Cullen D."/>
        </authorList>
    </citation>
    <scope>NUCLEOTIDE SEQUENCE [LARGE SCALE GENOMIC DNA]</scope>
    <source>
        <strain evidence="3 4">11061_1 CR5-6</strain>
    </source>
</reference>
<feature type="domain" description="DUF6533" evidence="2">
    <location>
        <begin position="6"/>
        <end position="44"/>
    </location>
</feature>
<feature type="transmembrane region" description="Helical" evidence="1">
    <location>
        <begin position="79"/>
        <end position="97"/>
    </location>
</feature>
<sequence length="164" mass="18945">SNTVKVLLAYEYIITFDQELSAIWRRKFNATSLLFITVRWTMLFNAALLSIPPSARVSNTYFSQLFSALRVYAIWDRSWVWTLVIFVLSFAWCAIFYTEQGLLFGLFRAVVFTIHGSIIATDVMVLTLTWIKTFHQWRESRQLGMHVPISTCLLRDGNVSAFSA</sequence>
<feature type="non-terminal residue" evidence="3">
    <location>
        <position position="1"/>
    </location>
</feature>
<dbReference type="Pfam" id="PF20151">
    <property type="entry name" value="DUF6533"/>
    <property type="match status" value="1"/>
</dbReference>
<dbReference type="OrthoDB" id="2804045at2759"/>
<organism evidence="3 4">
    <name type="scientific">Phlebiopsis gigantea (strain 11061_1 CR5-6)</name>
    <name type="common">White-rot fungus</name>
    <name type="synonym">Peniophora gigantea</name>
    <dbReference type="NCBI Taxonomy" id="745531"/>
    <lineage>
        <taxon>Eukaryota</taxon>
        <taxon>Fungi</taxon>
        <taxon>Dikarya</taxon>
        <taxon>Basidiomycota</taxon>
        <taxon>Agaricomycotina</taxon>
        <taxon>Agaricomycetes</taxon>
        <taxon>Polyporales</taxon>
        <taxon>Phanerochaetaceae</taxon>
        <taxon>Phlebiopsis</taxon>
    </lineage>
</organism>
<accession>A0A0C3S687</accession>
<dbReference type="Proteomes" id="UP000053257">
    <property type="component" value="Unassembled WGS sequence"/>
</dbReference>
<keyword evidence="1" id="KW-1133">Transmembrane helix</keyword>
<keyword evidence="1" id="KW-0472">Membrane</keyword>
<evidence type="ECO:0000256" key="1">
    <source>
        <dbReference type="SAM" id="Phobius"/>
    </source>
</evidence>
<evidence type="ECO:0000259" key="2">
    <source>
        <dbReference type="Pfam" id="PF20151"/>
    </source>
</evidence>
<dbReference type="AlphaFoldDB" id="A0A0C3S687"/>